<evidence type="ECO:0000256" key="8">
    <source>
        <dbReference type="ARBA" id="ARBA00023328"/>
    </source>
</evidence>
<dbReference type="AlphaFoldDB" id="A0A1Y1S8G3"/>
<keyword evidence="12" id="KW-1185">Reference proteome</keyword>
<evidence type="ECO:0000313" key="12">
    <source>
        <dbReference type="Proteomes" id="UP000192639"/>
    </source>
</evidence>
<comment type="caution">
    <text evidence="11">The sequence shown here is derived from an EMBL/GenBank/DDBJ whole genome shotgun (WGS) entry which is preliminary data.</text>
</comment>
<proteinExistence type="inferred from homology"/>
<dbReference type="OrthoDB" id="8194677at2759"/>
<dbReference type="VEuPathDB" id="MicrosporidiaDB:ECANGB1_56"/>
<evidence type="ECO:0000259" key="10">
    <source>
        <dbReference type="Pfam" id="PF03800"/>
    </source>
</evidence>
<keyword evidence="4" id="KW-0132">Cell division</keyword>
<keyword evidence="8" id="KW-0137">Centromere</keyword>
<name>A0A1Y1S8G3_9MICR</name>
<sequence length="414" mass="48621">MPAFNLPALPQRKIVNYFKELEIQMTEQNLIRPTSQFVTRFYMEILNIYVNRNYFSQTENPNAMLNFIKEVSDFVSTVGLKNLSFKEIFNPNERTFTQICSYIANFSMFRDSKKDLYDRASEIAEGSMNIKNELQGNKSRMLREIEAFKKQKEENDERVDGIREEIGELEKEYKGLKQEQKDRLSEIGLLKKEKIDLSDKICTLEMIEHNLAQDVSKLNMQIVSNPEELLGLVQEMRLLLDAEKKKHKEVHKDRTGMTNKLTKSIKALEKVKKIHSIAMKLQKIEEDTDRVEQNEFVINSQIKSHESSIKNKEIRKNHTVRQTKHLQTKIDGLGAKSSKFNEEIRQKLEAIKEEHRLLSDQKEEKENIKRRNNAEIQKYMLKKSVLEGEYTKECCDLLDLLNEIKIAVEINKLN</sequence>
<dbReference type="Gene3D" id="1.10.418.60">
    <property type="entry name" value="Ncd80 complex, Nuf2 subunit"/>
    <property type="match status" value="1"/>
</dbReference>
<dbReference type="EMBL" id="LWDP01000010">
    <property type="protein sequence ID" value="ORD94739.1"/>
    <property type="molecule type" value="Genomic_DNA"/>
</dbReference>
<feature type="coiled-coil region" evidence="9">
    <location>
        <begin position="341"/>
        <end position="378"/>
    </location>
</feature>
<evidence type="ECO:0000256" key="4">
    <source>
        <dbReference type="ARBA" id="ARBA00022618"/>
    </source>
</evidence>
<accession>A0A1Y1S8G3</accession>
<feature type="coiled-coil region" evidence="9">
    <location>
        <begin position="131"/>
        <end position="186"/>
    </location>
</feature>
<evidence type="ECO:0000256" key="1">
    <source>
        <dbReference type="ARBA" id="ARBA00004584"/>
    </source>
</evidence>
<organism evidence="11 12">
    <name type="scientific">Enterospora canceri</name>
    <dbReference type="NCBI Taxonomy" id="1081671"/>
    <lineage>
        <taxon>Eukaryota</taxon>
        <taxon>Fungi</taxon>
        <taxon>Fungi incertae sedis</taxon>
        <taxon>Microsporidia</taxon>
        <taxon>Enterocytozoonidae</taxon>
        <taxon>Enterospora</taxon>
    </lineage>
</organism>
<evidence type="ECO:0000313" key="11">
    <source>
        <dbReference type="EMBL" id="ORD94739.1"/>
    </source>
</evidence>
<protein>
    <submittedName>
        <fullName evidence="11">NUF2</fullName>
    </submittedName>
</protein>
<dbReference type="Proteomes" id="UP000192639">
    <property type="component" value="Unassembled WGS sequence"/>
</dbReference>
<dbReference type="Pfam" id="PF03800">
    <property type="entry name" value="Nuf2"/>
    <property type="match status" value="1"/>
</dbReference>
<evidence type="ECO:0000256" key="2">
    <source>
        <dbReference type="ARBA" id="ARBA00005498"/>
    </source>
</evidence>
<evidence type="ECO:0000256" key="6">
    <source>
        <dbReference type="ARBA" id="ARBA00023054"/>
    </source>
</evidence>
<keyword evidence="7" id="KW-0131">Cell cycle</keyword>
<keyword evidence="5" id="KW-0498">Mitosis</keyword>
<dbReference type="InterPro" id="IPR038275">
    <property type="entry name" value="Nuf2_N_sf"/>
</dbReference>
<evidence type="ECO:0000256" key="9">
    <source>
        <dbReference type="SAM" id="Coils"/>
    </source>
</evidence>
<evidence type="ECO:0000256" key="7">
    <source>
        <dbReference type="ARBA" id="ARBA00023306"/>
    </source>
</evidence>
<dbReference type="InterPro" id="IPR005549">
    <property type="entry name" value="Kinetochore_Nuf2_N"/>
</dbReference>
<keyword evidence="6 9" id="KW-0175">Coiled coil</keyword>
<dbReference type="GO" id="GO:0051301">
    <property type="term" value="P:cell division"/>
    <property type="evidence" value="ECO:0007669"/>
    <property type="project" value="UniProtKB-KW"/>
</dbReference>
<evidence type="ECO:0000256" key="5">
    <source>
        <dbReference type="ARBA" id="ARBA00022776"/>
    </source>
</evidence>
<keyword evidence="3" id="KW-0158">Chromosome</keyword>
<dbReference type="GO" id="GO:0031262">
    <property type="term" value="C:Ndc80 complex"/>
    <property type="evidence" value="ECO:0007669"/>
    <property type="project" value="InterPro"/>
</dbReference>
<feature type="domain" description="Kinetochore protein Nuf2 N-terminal" evidence="10">
    <location>
        <begin position="4"/>
        <end position="121"/>
    </location>
</feature>
<evidence type="ECO:0000256" key="3">
    <source>
        <dbReference type="ARBA" id="ARBA00022454"/>
    </source>
</evidence>
<comment type="similarity">
    <text evidence="2">Belongs to the NUF2 family.</text>
</comment>
<comment type="subcellular location">
    <subcellularLocation>
        <location evidence="1">Chromosome</location>
        <location evidence="1">Centromere</location>
    </subcellularLocation>
</comment>
<gene>
    <name evidence="11" type="primary">NUF2</name>
    <name evidence="11" type="ORF">ECANGB1_56</name>
</gene>
<reference evidence="11 12" key="1">
    <citation type="journal article" date="2017" name="Environ. Microbiol.">
        <title>Decay of the glycolytic pathway and adaptation to intranuclear parasitism within Enterocytozoonidae microsporidia.</title>
        <authorList>
            <person name="Wiredu Boakye D."/>
            <person name="Jaroenlak P."/>
            <person name="Prachumwat A."/>
            <person name="Williams T.A."/>
            <person name="Bateman K.S."/>
            <person name="Itsathitphaisarn O."/>
            <person name="Sritunyalucksana K."/>
            <person name="Paszkiewicz K.H."/>
            <person name="Moore K.A."/>
            <person name="Stentiford G.D."/>
            <person name="Williams B.A."/>
        </authorList>
    </citation>
    <scope>NUCLEOTIDE SEQUENCE [LARGE SCALE GENOMIC DNA]</scope>
    <source>
        <strain evidence="11 12">GB1</strain>
    </source>
</reference>